<keyword evidence="1" id="KW-0472">Membrane</keyword>
<evidence type="ECO:0000313" key="2">
    <source>
        <dbReference type="EMBL" id="ETR71710.1"/>
    </source>
</evidence>
<comment type="caution">
    <text evidence="2">The sequence shown here is derived from an EMBL/GenBank/DDBJ whole genome shotgun (WGS) entry which is preliminary data.</text>
</comment>
<proteinExistence type="predicted"/>
<keyword evidence="1" id="KW-1133">Transmembrane helix</keyword>
<feature type="transmembrane region" description="Helical" evidence="1">
    <location>
        <begin position="12"/>
        <end position="33"/>
    </location>
</feature>
<sequence>MKQFPKNTHNKNIYCIYQVIIFMIITSIPAMGISEVSITQTIHLKAGWNAIFVEVLPDETDPDILFENSPITQVLAFLPDKASIQFIESPDEIDWKSEKWCRWIPPNGSESFLKSLYSIKNDQAYIVFSDSDHTLSITGTPSIVKRQWFPDTYNLVGFYVDPVTPPTFEQYFAGSSNHQNADIYTLSNNTWKRIEKPDQVNIETGKAYWVFCNGGSQYVGPLEIVVPGTGNDLDFSRTIPQWELTFINHSPDPLSFTVTPIPNSVTDAGVPLSIQSYTNLT</sequence>
<keyword evidence="1" id="KW-0812">Transmembrane</keyword>
<evidence type="ECO:0000256" key="1">
    <source>
        <dbReference type="SAM" id="Phobius"/>
    </source>
</evidence>
<dbReference type="EMBL" id="ATBP01000232">
    <property type="protein sequence ID" value="ETR71710.1"/>
    <property type="molecule type" value="Genomic_DNA"/>
</dbReference>
<organism evidence="2 3">
    <name type="scientific">Candidatus Magnetoglobus multicellularis str. Araruama</name>
    <dbReference type="NCBI Taxonomy" id="890399"/>
    <lineage>
        <taxon>Bacteria</taxon>
        <taxon>Pseudomonadati</taxon>
        <taxon>Thermodesulfobacteriota</taxon>
        <taxon>Desulfobacteria</taxon>
        <taxon>Desulfobacterales</taxon>
        <taxon>Desulfobacteraceae</taxon>
        <taxon>Candidatus Magnetoglobus</taxon>
    </lineage>
</organism>
<protein>
    <submittedName>
        <fullName evidence="2">Uncharacterized protein</fullName>
    </submittedName>
</protein>
<name>A0A1V1PA65_9BACT</name>
<dbReference type="AlphaFoldDB" id="A0A1V1PA65"/>
<feature type="non-terminal residue" evidence="2">
    <location>
        <position position="281"/>
    </location>
</feature>
<dbReference type="Proteomes" id="UP000189670">
    <property type="component" value="Unassembled WGS sequence"/>
</dbReference>
<accession>A0A1V1PA65</accession>
<evidence type="ECO:0000313" key="3">
    <source>
        <dbReference type="Proteomes" id="UP000189670"/>
    </source>
</evidence>
<reference evidence="3" key="1">
    <citation type="submission" date="2012-11" db="EMBL/GenBank/DDBJ databases">
        <authorList>
            <person name="Lucero-Rivera Y.E."/>
            <person name="Tovar-Ramirez D."/>
        </authorList>
    </citation>
    <scope>NUCLEOTIDE SEQUENCE [LARGE SCALE GENOMIC DNA]</scope>
    <source>
        <strain evidence="3">Araruama</strain>
    </source>
</reference>
<gene>
    <name evidence="2" type="ORF">OMM_07938</name>
</gene>